<feature type="region of interest" description="Disordered" evidence="1">
    <location>
        <begin position="94"/>
        <end position="122"/>
    </location>
</feature>
<proteinExistence type="predicted"/>
<evidence type="ECO:0000313" key="2">
    <source>
        <dbReference type="EMBL" id="KAH9305073.1"/>
    </source>
</evidence>
<evidence type="ECO:0000313" key="3">
    <source>
        <dbReference type="Proteomes" id="UP000824469"/>
    </source>
</evidence>
<dbReference type="Proteomes" id="UP000824469">
    <property type="component" value="Unassembled WGS sequence"/>
</dbReference>
<evidence type="ECO:0000256" key="1">
    <source>
        <dbReference type="SAM" id="MobiDB-lite"/>
    </source>
</evidence>
<sequence length="122" mass="13775">MVVSDENCSQDVLTLLTIAEHDSSYHLKYLLMKIEVGCAIGFTPLNNAAAKTDFCYNLYLNNASNFDVLKFAKHPLKIASFQNRVQKHAQKLSRLGMKGNSKNSEGGHKLAAANYRQNWRQR</sequence>
<organism evidence="2 3">
    <name type="scientific">Taxus chinensis</name>
    <name type="common">Chinese yew</name>
    <name type="synonym">Taxus wallichiana var. chinensis</name>
    <dbReference type="NCBI Taxonomy" id="29808"/>
    <lineage>
        <taxon>Eukaryota</taxon>
        <taxon>Viridiplantae</taxon>
        <taxon>Streptophyta</taxon>
        <taxon>Embryophyta</taxon>
        <taxon>Tracheophyta</taxon>
        <taxon>Spermatophyta</taxon>
        <taxon>Pinopsida</taxon>
        <taxon>Pinidae</taxon>
        <taxon>Conifers II</taxon>
        <taxon>Cupressales</taxon>
        <taxon>Taxaceae</taxon>
        <taxon>Taxus</taxon>
    </lineage>
</organism>
<dbReference type="EMBL" id="JAHRHJ020000008">
    <property type="protein sequence ID" value="KAH9305073.1"/>
    <property type="molecule type" value="Genomic_DNA"/>
</dbReference>
<protein>
    <submittedName>
        <fullName evidence="2">Uncharacterized protein</fullName>
    </submittedName>
</protein>
<keyword evidence="3" id="KW-1185">Reference proteome</keyword>
<comment type="caution">
    <text evidence="2">The sequence shown here is derived from an EMBL/GenBank/DDBJ whole genome shotgun (WGS) entry which is preliminary data.</text>
</comment>
<feature type="non-terminal residue" evidence="2">
    <location>
        <position position="122"/>
    </location>
</feature>
<gene>
    <name evidence="2" type="ORF">KI387_009477</name>
</gene>
<accession>A0AA38CWY3</accession>
<name>A0AA38CWY3_TAXCH</name>
<reference evidence="2 3" key="1">
    <citation type="journal article" date="2021" name="Nat. Plants">
        <title>The Taxus genome provides insights into paclitaxel biosynthesis.</title>
        <authorList>
            <person name="Xiong X."/>
            <person name="Gou J."/>
            <person name="Liao Q."/>
            <person name="Li Y."/>
            <person name="Zhou Q."/>
            <person name="Bi G."/>
            <person name="Li C."/>
            <person name="Du R."/>
            <person name="Wang X."/>
            <person name="Sun T."/>
            <person name="Guo L."/>
            <person name="Liang H."/>
            <person name="Lu P."/>
            <person name="Wu Y."/>
            <person name="Zhang Z."/>
            <person name="Ro D.K."/>
            <person name="Shang Y."/>
            <person name="Huang S."/>
            <person name="Yan J."/>
        </authorList>
    </citation>
    <scope>NUCLEOTIDE SEQUENCE [LARGE SCALE GENOMIC DNA]</scope>
    <source>
        <strain evidence="2">Ta-2019</strain>
    </source>
</reference>
<dbReference type="AlphaFoldDB" id="A0AA38CWY3"/>